<keyword evidence="2" id="KW-1185">Reference proteome</keyword>
<comment type="caution">
    <text evidence="1">The sequence shown here is derived from an EMBL/GenBank/DDBJ whole genome shotgun (WGS) entry which is preliminary data.</text>
</comment>
<organism evidence="1 2">
    <name type="scientific">Compostibacillus humi</name>
    <dbReference type="NCBI Taxonomy" id="1245525"/>
    <lineage>
        <taxon>Bacteria</taxon>
        <taxon>Bacillati</taxon>
        <taxon>Bacillota</taxon>
        <taxon>Bacilli</taxon>
        <taxon>Bacillales</taxon>
        <taxon>Bacillaceae</taxon>
        <taxon>Compostibacillus</taxon>
    </lineage>
</organism>
<reference evidence="1" key="2">
    <citation type="submission" date="2020-09" db="EMBL/GenBank/DDBJ databases">
        <authorList>
            <person name="Sun Q."/>
            <person name="Zhou Y."/>
        </authorList>
    </citation>
    <scope>NUCLEOTIDE SEQUENCE</scope>
    <source>
        <strain evidence="1">CGMCC 1.12360</strain>
    </source>
</reference>
<protein>
    <submittedName>
        <fullName evidence="1">Uncharacterized protein</fullName>
    </submittedName>
</protein>
<accession>A0A8J2TUQ7</accession>
<sequence length="61" mass="6774">MILRNGKSKHLFEVDPIPGTFLLIQKESEVVNGALTLANLEDSLQNILPNNNSIKITTVRD</sequence>
<name>A0A8J2TUQ7_9BACI</name>
<evidence type="ECO:0000313" key="1">
    <source>
        <dbReference type="EMBL" id="GFZ88215.1"/>
    </source>
</evidence>
<dbReference type="EMBL" id="BMEV01000079">
    <property type="protein sequence ID" value="GFZ88215.1"/>
    <property type="molecule type" value="Genomic_DNA"/>
</dbReference>
<dbReference type="AlphaFoldDB" id="A0A8J2TUQ7"/>
<gene>
    <name evidence="1" type="ORF">GCM10010978_29820</name>
</gene>
<reference evidence="1" key="1">
    <citation type="journal article" date="2014" name="Int. J. Syst. Evol. Microbiol.">
        <title>Complete genome sequence of Corynebacterium casei LMG S-19264T (=DSM 44701T), isolated from a smear-ripened cheese.</title>
        <authorList>
            <consortium name="US DOE Joint Genome Institute (JGI-PGF)"/>
            <person name="Walter F."/>
            <person name="Albersmeier A."/>
            <person name="Kalinowski J."/>
            <person name="Ruckert C."/>
        </authorList>
    </citation>
    <scope>NUCLEOTIDE SEQUENCE</scope>
    <source>
        <strain evidence="1">CGMCC 1.12360</strain>
    </source>
</reference>
<proteinExistence type="predicted"/>
<evidence type="ECO:0000313" key="2">
    <source>
        <dbReference type="Proteomes" id="UP000602050"/>
    </source>
</evidence>
<dbReference type="Proteomes" id="UP000602050">
    <property type="component" value="Unassembled WGS sequence"/>
</dbReference>